<feature type="transmembrane region" description="Helical" evidence="12">
    <location>
        <begin position="106"/>
        <end position="128"/>
    </location>
</feature>
<dbReference type="CDD" id="cd03512">
    <property type="entry name" value="Alkane-hydroxylase"/>
    <property type="match status" value="1"/>
</dbReference>
<feature type="transmembrane region" description="Helical" evidence="12">
    <location>
        <begin position="9"/>
        <end position="30"/>
    </location>
</feature>
<comment type="caution">
    <text evidence="14">The sequence shown here is derived from an EMBL/GenBank/DDBJ whole genome shotgun (WGS) entry which is preliminary data.</text>
</comment>
<dbReference type="EMBL" id="JABBFW010000014">
    <property type="protein sequence ID" value="NML17025.1"/>
    <property type="molecule type" value="Genomic_DNA"/>
</dbReference>
<keyword evidence="6" id="KW-0479">Metal-binding</keyword>
<dbReference type="GO" id="GO:0046872">
    <property type="term" value="F:metal ion binding"/>
    <property type="evidence" value="ECO:0007669"/>
    <property type="project" value="UniProtKB-KW"/>
</dbReference>
<name>A0A848FDY2_9BURK</name>
<dbReference type="GO" id="GO:0005886">
    <property type="term" value="C:plasma membrane"/>
    <property type="evidence" value="ECO:0007669"/>
    <property type="project" value="UniProtKB-SubCell"/>
</dbReference>
<gene>
    <name evidence="14" type="ORF">HHL10_18750</name>
</gene>
<evidence type="ECO:0000259" key="13">
    <source>
        <dbReference type="Pfam" id="PF00487"/>
    </source>
</evidence>
<dbReference type="PANTHER" id="PTHR38674:SF1">
    <property type="entry name" value="ALKANE 1-MONOOXYGENASE 1"/>
    <property type="match status" value="1"/>
</dbReference>
<reference evidence="14 15" key="1">
    <citation type="submission" date="2020-04" db="EMBL/GenBank/DDBJ databases">
        <title>Azohydromonas sp. isolated from soil.</title>
        <authorList>
            <person name="Dahal R.H."/>
        </authorList>
    </citation>
    <scope>NUCLEOTIDE SEQUENCE [LARGE SCALE GENOMIC DNA]</scope>
    <source>
        <strain evidence="14 15">G-1-1-14</strain>
    </source>
</reference>
<evidence type="ECO:0000313" key="15">
    <source>
        <dbReference type="Proteomes" id="UP000574067"/>
    </source>
</evidence>
<keyword evidence="10 14" id="KW-0503">Monooxygenase</keyword>
<sequence length="343" mass="39006">MKSNERKAFVLKNAGFSLMLLIPAFGPIGYSAGIPWLSPFAIFVAVPLLDLILGDDQTASDNRDRRNGLWNGYLYMVPILYVAAWIASLFWATWLVSTQSVHNAELIGVLVATGLSSAFATCAAHELLHRRNAFDRWLSRTTMAICCYGQFVVEHLHHHRTVGIAEAGTLPYKGESLYKFVLRNLRFSFGNAYRIEEIRRSTKHLSLWSNRVIQQHALSVLIGATFLVTWGWVGLSVFVFQALMAMFVVETIQYFEHYGLQRTNKSPVSLRYSWNFNGWLTNAITLNITRHSHHHANITVPYQHLNMLPGAPTMPVGYFGLTWLAILPPLWRMVIDRRIPDCK</sequence>
<comment type="similarity">
    <text evidence="2">Belongs to the fatty acid desaturase type 1 family. AlkB subfamily.</text>
</comment>
<evidence type="ECO:0000256" key="5">
    <source>
        <dbReference type="ARBA" id="ARBA00022692"/>
    </source>
</evidence>
<keyword evidence="11 12" id="KW-0472">Membrane</keyword>
<dbReference type="PANTHER" id="PTHR38674">
    <property type="entry name" value="ALKANE 1-MONOOXYGENASE 1"/>
    <property type="match status" value="1"/>
</dbReference>
<feature type="transmembrane region" description="Helical" evidence="12">
    <location>
        <begin position="36"/>
        <end position="53"/>
    </location>
</feature>
<keyword evidence="9" id="KW-0408">Iron</keyword>
<evidence type="ECO:0000256" key="7">
    <source>
        <dbReference type="ARBA" id="ARBA00022989"/>
    </source>
</evidence>
<evidence type="ECO:0000256" key="3">
    <source>
        <dbReference type="ARBA" id="ARBA00022475"/>
    </source>
</evidence>
<feature type="transmembrane region" description="Helical" evidence="12">
    <location>
        <begin position="220"/>
        <end position="249"/>
    </location>
</feature>
<dbReference type="InterPro" id="IPR033885">
    <property type="entry name" value="AlkB/XylM"/>
</dbReference>
<proteinExistence type="inferred from homology"/>
<evidence type="ECO:0000256" key="6">
    <source>
        <dbReference type="ARBA" id="ARBA00022723"/>
    </source>
</evidence>
<evidence type="ECO:0000256" key="4">
    <source>
        <dbReference type="ARBA" id="ARBA00022519"/>
    </source>
</evidence>
<evidence type="ECO:0000256" key="1">
    <source>
        <dbReference type="ARBA" id="ARBA00004429"/>
    </source>
</evidence>
<evidence type="ECO:0000256" key="12">
    <source>
        <dbReference type="SAM" id="Phobius"/>
    </source>
</evidence>
<protein>
    <submittedName>
        <fullName evidence="14">Alkane 1-monooxygenase</fullName>
    </submittedName>
</protein>
<feature type="transmembrane region" description="Helical" evidence="12">
    <location>
        <begin position="73"/>
        <end position="94"/>
    </location>
</feature>
<dbReference type="Proteomes" id="UP000574067">
    <property type="component" value="Unassembled WGS sequence"/>
</dbReference>
<feature type="transmembrane region" description="Helical" evidence="12">
    <location>
        <begin position="316"/>
        <end position="335"/>
    </location>
</feature>
<dbReference type="GO" id="GO:0004497">
    <property type="term" value="F:monooxygenase activity"/>
    <property type="evidence" value="ECO:0007669"/>
    <property type="project" value="UniProtKB-KW"/>
</dbReference>
<keyword evidence="5 12" id="KW-0812">Transmembrane</keyword>
<evidence type="ECO:0000256" key="11">
    <source>
        <dbReference type="ARBA" id="ARBA00023136"/>
    </source>
</evidence>
<dbReference type="InterPro" id="IPR005804">
    <property type="entry name" value="FA_desaturase_dom"/>
</dbReference>
<keyword evidence="7 12" id="KW-1133">Transmembrane helix</keyword>
<dbReference type="RefSeq" id="WP_169161923.1">
    <property type="nucleotide sequence ID" value="NZ_JABBFW010000014.1"/>
</dbReference>
<keyword evidence="8" id="KW-0560">Oxidoreductase</keyword>
<evidence type="ECO:0000256" key="8">
    <source>
        <dbReference type="ARBA" id="ARBA00023002"/>
    </source>
</evidence>
<accession>A0A848FDY2</accession>
<keyword evidence="4" id="KW-0997">Cell inner membrane</keyword>
<feature type="domain" description="Fatty acid desaturase" evidence="13">
    <location>
        <begin position="108"/>
        <end position="306"/>
    </location>
</feature>
<evidence type="ECO:0000313" key="14">
    <source>
        <dbReference type="EMBL" id="NML17025.1"/>
    </source>
</evidence>
<evidence type="ECO:0000256" key="10">
    <source>
        <dbReference type="ARBA" id="ARBA00023033"/>
    </source>
</evidence>
<dbReference type="AlphaFoldDB" id="A0A848FDY2"/>
<comment type="subcellular location">
    <subcellularLocation>
        <location evidence="1">Cell inner membrane</location>
        <topology evidence="1">Multi-pass membrane protein</topology>
    </subcellularLocation>
</comment>
<keyword evidence="15" id="KW-1185">Reference proteome</keyword>
<dbReference type="GO" id="GO:0006629">
    <property type="term" value="P:lipid metabolic process"/>
    <property type="evidence" value="ECO:0007669"/>
    <property type="project" value="InterPro"/>
</dbReference>
<evidence type="ECO:0000256" key="9">
    <source>
        <dbReference type="ARBA" id="ARBA00023004"/>
    </source>
</evidence>
<dbReference type="Pfam" id="PF00487">
    <property type="entry name" value="FA_desaturase"/>
    <property type="match status" value="1"/>
</dbReference>
<keyword evidence="3" id="KW-1003">Cell membrane</keyword>
<organism evidence="14 15">
    <name type="scientific">Azohydromonas caseinilytica</name>
    <dbReference type="NCBI Taxonomy" id="2728836"/>
    <lineage>
        <taxon>Bacteria</taxon>
        <taxon>Pseudomonadati</taxon>
        <taxon>Pseudomonadota</taxon>
        <taxon>Betaproteobacteria</taxon>
        <taxon>Burkholderiales</taxon>
        <taxon>Sphaerotilaceae</taxon>
        <taxon>Azohydromonas</taxon>
    </lineage>
</organism>
<evidence type="ECO:0000256" key="2">
    <source>
        <dbReference type="ARBA" id="ARBA00010823"/>
    </source>
</evidence>